<dbReference type="AlphaFoldDB" id="A0A6M3M3F5"/>
<gene>
    <name evidence="1" type="ORF">MM171B02289_0008</name>
</gene>
<dbReference type="EMBL" id="MT143717">
    <property type="protein sequence ID" value="QJB01594.1"/>
    <property type="molecule type" value="Genomic_DNA"/>
</dbReference>
<organism evidence="1">
    <name type="scientific">viral metagenome</name>
    <dbReference type="NCBI Taxonomy" id="1070528"/>
    <lineage>
        <taxon>unclassified sequences</taxon>
        <taxon>metagenomes</taxon>
        <taxon>organismal metagenomes</taxon>
    </lineage>
</organism>
<sequence>MKNIASNIAGKLVKIGTDVGDSTFTLFLHINYSLTSIRKLDTTTVFPVRNFLERVLR</sequence>
<evidence type="ECO:0000313" key="1">
    <source>
        <dbReference type="EMBL" id="QJB01594.1"/>
    </source>
</evidence>
<accession>A0A6M3M3F5</accession>
<protein>
    <submittedName>
        <fullName evidence="1">Uncharacterized protein</fullName>
    </submittedName>
</protein>
<name>A0A6M3M3F5_9ZZZZ</name>
<reference evidence="1" key="1">
    <citation type="submission" date="2020-03" db="EMBL/GenBank/DDBJ databases">
        <title>The deep terrestrial virosphere.</title>
        <authorList>
            <person name="Holmfeldt K."/>
            <person name="Nilsson E."/>
            <person name="Simone D."/>
            <person name="Lopez-Fernandez M."/>
            <person name="Wu X."/>
            <person name="de Brujin I."/>
            <person name="Lundin D."/>
            <person name="Andersson A."/>
            <person name="Bertilsson S."/>
            <person name="Dopson M."/>
        </authorList>
    </citation>
    <scope>NUCLEOTIDE SEQUENCE</scope>
    <source>
        <strain evidence="1">MM171B02289</strain>
    </source>
</reference>
<proteinExistence type="predicted"/>